<evidence type="ECO:0000256" key="10">
    <source>
        <dbReference type="PIRSR" id="PIRSR605856-51"/>
    </source>
</evidence>
<dbReference type="EMBL" id="MWDQ01000147">
    <property type="protein sequence ID" value="OQB71916.1"/>
    <property type="molecule type" value="Genomic_DNA"/>
</dbReference>
<dbReference type="InterPro" id="IPR050214">
    <property type="entry name" value="Cys_Synth/Cystath_Beta-Synth"/>
</dbReference>
<dbReference type="InterPro" id="IPR036052">
    <property type="entry name" value="TrpB-like_PALP_sf"/>
</dbReference>
<feature type="modified residue" description="N6-(pyridoxal phosphate)lysine" evidence="10">
    <location>
        <position position="52"/>
    </location>
</feature>
<name>A0A1V6C4W3_UNCT6</name>
<dbReference type="PROSITE" id="PS00901">
    <property type="entry name" value="CYS_SYNTHASE"/>
    <property type="match status" value="1"/>
</dbReference>
<reference evidence="13" key="1">
    <citation type="submission" date="2017-02" db="EMBL/GenBank/DDBJ databases">
        <title>Delving into the versatile metabolic prowess of the omnipresent phylum Bacteroidetes.</title>
        <authorList>
            <person name="Nobu M.K."/>
            <person name="Mei R."/>
            <person name="Narihiro T."/>
            <person name="Kuroda K."/>
            <person name="Liu W.-T."/>
        </authorList>
    </citation>
    <scope>NUCLEOTIDE SEQUENCE</scope>
    <source>
        <strain evidence="13">ADurb.Bin131</strain>
    </source>
</reference>
<evidence type="ECO:0000256" key="9">
    <source>
        <dbReference type="PIRSR" id="PIRSR605856-50"/>
    </source>
</evidence>
<dbReference type="Proteomes" id="UP000485562">
    <property type="component" value="Unassembled WGS sequence"/>
</dbReference>
<dbReference type="Gene3D" id="3.40.50.1100">
    <property type="match status" value="2"/>
</dbReference>
<dbReference type="AlphaFoldDB" id="A0A1V6C4W3"/>
<proteinExistence type="inferred from homology"/>
<dbReference type="SUPFAM" id="SSF53686">
    <property type="entry name" value="Tryptophan synthase beta subunit-like PLP-dependent enzymes"/>
    <property type="match status" value="1"/>
</dbReference>
<evidence type="ECO:0000256" key="6">
    <source>
        <dbReference type="ARBA" id="ARBA00022898"/>
    </source>
</evidence>
<dbReference type="InterPro" id="IPR005859">
    <property type="entry name" value="CysK"/>
</dbReference>
<organism evidence="13">
    <name type="scientific">candidate division TA06 bacterium ADurb.Bin131</name>
    <dbReference type="NCBI Taxonomy" id="1852827"/>
    <lineage>
        <taxon>Bacteria</taxon>
        <taxon>Bacteria division TA06</taxon>
    </lineage>
</organism>
<accession>A0A1V6C4W3</accession>
<dbReference type="Pfam" id="PF00291">
    <property type="entry name" value="PALP"/>
    <property type="match status" value="1"/>
</dbReference>
<sequence length="316" mass="33963">MREQNIKSGLFFQDILSCIGSTPIVRLNNIIPEGSPEIFAKLEMFNPCGSIKDRIALAMIENAEKNGILKAGGVVIEPTSGNTGIGLAMVCSSRKYRCILTMPESMSVERISILKFLGAEVILTPASTGMQGSISEAQKICKKTPNSFMPMQFENPVNPEAHRRTTAREIIDVLGNNIDGFIAGVGTGGTITGVGEVLKKANPSIKIFAVEPEGSPVLSGGKPGQHKIMGIGAGFIPKVLNRDIIDEVITINDNLAYQTSKKLAQCEGIFAGISSGAACAAAIKVLPRFKKTQRIIVIFPDTGERYLSLMNEFEKF</sequence>
<keyword evidence="4 11" id="KW-0028">Amino-acid biosynthesis</keyword>
<dbReference type="FunFam" id="3.40.50.1100:FF:000118">
    <property type="entry name" value="Related to CYS4-cystathionine beta-synthase"/>
    <property type="match status" value="1"/>
</dbReference>
<feature type="binding site" evidence="9">
    <location>
        <position position="82"/>
    </location>
    <ligand>
        <name>pyridoxal 5'-phosphate</name>
        <dbReference type="ChEBI" id="CHEBI:597326"/>
    </ligand>
</feature>
<dbReference type="PANTHER" id="PTHR10314">
    <property type="entry name" value="CYSTATHIONINE BETA-SYNTHASE"/>
    <property type="match status" value="1"/>
</dbReference>
<dbReference type="InterPro" id="IPR005856">
    <property type="entry name" value="Cys_synth"/>
</dbReference>
<keyword evidence="6 9" id="KW-0663">Pyridoxal phosphate</keyword>
<dbReference type="NCBIfam" id="TIGR01139">
    <property type="entry name" value="cysK"/>
    <property type="match status" value="1"/>
</dbReference>
<feature type="domain" description="Tryptophan synthase beta chain-like PALP" evidence="12">
    <location>
        <begin position="17"/>
        <end position="301"/>
    </location>
</feature>
<dbReference type="FunFam" id="3.40.50.1100:FF:000003">
    <property type="entry name" value="Cystathionine beta-synthase"/>
    <property type="match status" value="1"/>
</dbReference>
<comment type="cofactor">
    <cofactor evidence="1 9 11">
        <name>pyridoxal 5'-phosphate</name>
        <dbReference type="ChEBI" id="CHEBI:597326"/>
    </cofactor>
</comment>
<feature type="binding site" evidence="9">
    <location>
        <position position="274"/>
    </location>
    <ligand>
        <name>pyridoxal 5'-phosphate</name>
        <dbReference type="ChEBI" id="CHEBI:597326"/>
    </ligand>
</feature>
<dbReference type="NCBIfam" id="TIGR01136">
    <property type="entry name" value="cysKM"/>
    <property type="match status" value="1"/>
</dbReference>
<evidence type="ECO:0000256" key="8">
    <source>
        <dbReference type="ARBA" id="ARBA00047931"/>
    </source>
</evidence>
<dbReference type="CDD" id="cd01561">
    <property type="entry name" value="CBS_like"/>
    <property type="match status" value="1"/>
</dbReference>
<dbReference type="InterPro" id="IPR001926">
    <property type="entry name" value="TrpB-like_PALP"/>
</dbReference>
<evidence type="ECO:0000256" key="1">
    <source>
        <dbReference type="ARBA" id="ARBA00001933"/>
    </source>
</evidence>
<gene>
    <name evidence="13" type="primary">cysK</name>
    <name evidence="13" type="ORF">BWX89_01583</name>
</gene>
<protein>
    <recommendedName>
        <fullName evidence="3 11">Cysteine synthase</fullName>
        <ecNumber evidence="3 11">2.5.1.47</ecNumber>
    </recommendedName>
</protein>
<evidence type="ECO:0000256" key="5">
    <source>
        <dbReference type="ARBA" id="ARBA00022679"/>
    </source>
</evidence>
<dbReference type="GO" id="GO:0006535">
    <property type="term" value="P:cysteine biosynthetic process from serine"/>
    <property type="evidence" value="ECO:0007669"/>
    <property type="project" value="UniProtKB-UniRule"/>
</dbReference>
<evidence type="ECO:0000313" key="13">
    <source>
        <dbReference type="EMBL" id="OQB71916.1"/>
    </source>
</evidence>
<dbReference type="GO" id="GO:0004124">
    <property type="term" value="F:cysteine synthase activity"/>
    <property type="evidence" value="ECO:0007669"/>
    <property type="project" value="UniProtKB-UniRule"/>
</dbReference>
<keyword evidence="5 11" id="KW-0808">Transferase</keyword>
<evidence type="ECO:0000256" key="3">
    <source>
        <dbReference type="ARBA" id="ARBA00012681"/>
    </source>
</evidence>
<dbReference type="InterPro" id="IPR001216">
    <property type="entry name" value="P-phosphate_BS"/>
</dbReference>
<comment type="similarity">
    <text evidence="2 11">Belongs to the cysteine synthase/cystathionine beta-synthase family.</text>
</comment>
<evidence type="ECO:0000256" key="2">
    <source>
        <dbReference type="ARBA" id="ARBA00007103"/>
    </source>
</evidence>
<evidence type="ECO:0000256" key="7">
    <source>
        <dbReference type="ARBA" id="ARBA00023192"/>
    </source>
</evidence>
<feature type="binding site" evidence="9">
    <location>
        <begin position="186"/>
        <end position="190"/>
    </location>
    <ligand>
        <name>pyridoxal 5'-phosphate</name>
        <dbReference type="ChEBI" id="CHEBI:597326"/>
    </ligand>
</feature>
<comment type="catalytic activity">
    <reaction evidence="8 11">
        <text>O-acetyl-L-serine + hydrogen sulfide = L-cysteine + acetate</text>
        <dbReference type="Rhea" id="RHEA:14829"/>
        <dbReference type="ChEBI" id="CHEBI:29919"/>
        <dbReference type="ChEBI" id="CHEBI:30089"/>
        <dbReference type="ChEBI" id="CHEBI:35235"/>
        <dbReference type="ChEBI" id="CHEBI:58340"/>
        <dbReference type="EC" id="2.5.1.47"/>
    </reaction>
</comment>
<evidence type="ECO:0000256" key="4">
    <source>
        <dbReference type="ARBA" id="ARBA00022605"/>
    </source>
</evidence>
<keyword evidence="7 11" id="KW-0198">Cysteine biosynthesis</keyword>
<evidence type="ECO:0000256" key="11">
    <source>
        <dbReference type="RuleBase" id="RU003985"/>
    </source>
</evidence>
<evidence type="ECO:0000259" key="12">
    <source>
        <dbReference type="Pfam" id="PF00291"/>
    </source>
</evidence>
<comment type="caution">
    <text evidence="13">The sequence shown here is derived from an EMBL/GenBank/DDBJ whole genome shotgun (WGS) entry which is preliminary data.</text>
</comment>
<dbReference type="EC" id="2.5.1.47" evidence="3 11"/>